<evidence type="ECO:0000256" key="6">
    <source>
        <dbReference type="ARBA" id="ARBA00023004"/>
    </source>
</evidence>
<dbReference type="AlphaFoldDB" id="A0A5P2G4S1"/>
<dbReference type="InterPro" id="IPR026902">
    <property type="entry name" value="RnfC_N"/>
</dbReference>
<comment type="similarity">
    <text evidence="8">Belongs to the 4Fe4S bacterial-type ferredoxin family. RnfC subfamily.</text>
</comment>
<dbReference type="EC" id="7.-.-.-" evidence="8"/>
<dbReference type="EMBL" id="CP044016">
    <property type="protein sequence ID" value="QES90816.1"/>
    <property type="molecule type" value="Genomic_DNA"/>
</dbReference>
<dbReference type="SUPFAM" id="SSF46548">
    <property type="entry name" value="alpha-helical ferredoxin"/>
    <property type="match status" value="1"/>
</dbReference>
<keyword evidence="4 8" id="KW-0677">Repeat</keyword>
<keyword evidence="2 8" id="KW-0004">4Fe-4S</keyword>
<dbReference type="PROSITE" id="PS00198">
    <property type="entry name" value="4FE4S_FER_1"/>
    <property type="match status" value="1"/>
</dbReference>
<dbReference type="PROSITE" id="PS51379">
    <property type="entry name" value="4FE4S_FER_2"/>
    <property type="match status" value="2"/>
</dbReference>
<feature type="binding site" evidence="8">
    <location>
        <position position="344"/>
    </location>
    <ligand>
        <name>[4Fe-4S] cluster</name>
        <dbReference type="ChEBI" id="CHEBI:49883"/>
        <label>1</label>
    </ligand>
</feature>
<evidence type="ECO:0000313" key="11">
    <source>
        <dbReference type="Proteomes" id="UP000292424"/>
    </source>
</evidence>
<keyword evidence="5 8" id="KW-0249">Electron transport</keyword>
<dbReference type="InterPro" id="IPR017896">
    <property type="entry name" value="4Fe4S_Fe-S-bd"/>
</dbReference>
<dbReference type="RefSeq" id="WP_131331799.1">
    <property type="nucleotide sequence ID" value="NZ_CP044016.1"/>
</dbReference>
<dbReference type="GO" id="GO:0046872">
    <property type="term" value="F:metal ion binding"/>
    <property type="evidence" value="ECO:0007669"/>
    <property type="project" value="UniProtKB-KW"/>
</dbReference>
<dbReference type="OrthoDB" id="9808559at2"/>
<dbReference type="GO" id="GO:0022900">
    <property type="term" value="P:electron transport chain"/>
    <property type="evidence" value="ECO:0007669"/>
    <property type="project" value="UniProtKB-UniRule"/>
</dbReference>
<feature type="binding site" evidence="8">
    <location>
        <position position="386"/>
    </location>
    <ligand>
        <name>[4Fe-4S] cluster</name>
        <dbReference type="ChEBI" id="CHEBI:49883"/>
        <label>2</label>
    </ligand>
</feature>
<dbReference type="InterPro" id="IPR010208">
    <property type="entry name" value="Ion_transpt_RnfC/RsxC"/>
</dbReference>
<dbReference type="GO" id="GO:0009055">
    <property type="term" value="F:electron transfer activity"/>
    <property type="evidence" value="ECO:0007669"/>
    <property type="project" value="InterPro"/>
</dbReference>
<reference evidence="10 11" key="1">
    <citation type="submission" date="2019-09" db="EMBL/GenBank/DDBJ databases">
        <title>Complete genome sequence of Arachidicoccus sp. B3-10 isolated from apple orchard soil.</title>
        <authorList>
            <person name="Kim H.S."/>
            <person name="Han K.-I."/>
            <person name="Suh M.K."/>
            <person name="Lee K.C."/>
            <person name="Eom M.K."/>
            <person name="Kim J.-S."/>
            <person name="Kang S.W."/>
            <person name="Sin Y."/>
            <person name="Lee J.-S."/>
        </authorList>
    </citation>
    <scope>NUCLEOTIDE SEQUENCE [LARGE SCALE GENOMIC DNA]</scope>
    <source>
        <strain evidence="10 11">B3-10</strain>
    </source>
</reference>
<name>A0A5P2G4S1_9BACT</name>
<comment type="function">
    <text evidence="8">Part of a membrane-bound complex that couples electron transfer with translocation of ions across the membrane.</text>
</comment>
<keyword evidence="6 8" id="KW-0408">Iron</keyword>
<keyword evidence="8" id="KW-1278">Translocase</keyword>
<dbReference type="Pfam" id="PF01512">
    <property type="entry name" value="Complex1_51K"/>
    <property type="match status" value="1"/>
</dbReference>
<feature type="binding site" evidence="8">
    <location>
        <position position="389"/>
    </location>
    <ligand>
        <name>[4Fe-4S] cluster</name>
        <dbReference type="ChEBI" id="CHEBI:49883"/>
        <label>2</label>
    </ligand>
</feature>
<evidence type="ECO:0000256" key="2">
    <source>
        <dbReference type="ARBA" id="ARBA00022485"/>
    </source>
</evidence>
<organism evidence="10 11">
    <name type="scientific">Rhizosphaericola mali</name>
    <dbReference type="NCBI Taxonomy" id="2545455"/>
    <lineage>
        <taxon>Bacteria</taxon>
        <taxon>Pseudomonadati</taxon>
        <taxon>Bacteroidota</taxon>
        <taxon>Chitinophagia</taxon>
        <taxon>Chitinophagales</taxon>
        <taxon>Chitinophagaceae</taxon>
        <taxon>Rhizosphaericola</taxon>
    </lineage>
</organism>
<keyword evidence="8" id="KW-1003">Cell membrane</keyword>
<dbReference type="Proteomes" id="UP000292424">
    <property type="component" value="Chromosome"/>
</dbReference>
<accession>A0A5P2G4S1</accession>
<evidence type="ECO:0000256" key="1">
    <source>
        <dbReference type="ARBA" id="ARBA00022448"/>
    </source>
</evidence>
<feature type="binding site" evidence="8">
    <location>
        <position position="347"/>
    </location>
    <ligand>
        <name>[4Fe-4S] cluster</name>
        <dbReference type="ChEBI" id="CHEBI:49883"/>
        <label>1</label>
    </ligand>
</feature>
<dbReference type="KEGG" id="arac:E0W69_019925"/>
<dbReference type="InterPro" id="IPR011538">
    <property type="entry name" value="Nuo51_FMN-bd"/>
</dbReference>
<feature type="domain" description="4Fe-4S ferredoxin-type" evidence="9">
    <location>
        <begin position="373"/>
        <end position="403"/>
    </location>
</feature>
<comment type="subcellular location">
    <subcellularLocation>
        <location evidence="8">Cell membrane</location>
        <topology evidence="8">Peripheral membrane protein</topology>
    </subcellularLocation>
</comment>
<keyword evidence="7 8" id="KW-0411">Iron-sulfur</keyword>
<proteinExistence type="inferred from homology"/>
<evidence type="ECO:0000256" key="8">
    <source>
        <dbReference type="HAMAP-Rule" id="MF_00461"/>
    </source>
</evidence>
<dbReference type="InterPro" id="IPR037225">
    <property type="entry name" value="Nuo51_FMN-bd_sf"/>
</dbReference>
<feature type="domain" description="4Fe-4S ferredoxin-type" evidence="9">
    <location>
        <begin position="336"/>
        <end position="364"/>
    </location>
</feature>
<gene>
    <name evidence="8" type="primary">rnfC</name>
    <name evidence="10" type="ORF">E0W69_019925</name>
</gene>
<feature type="binding site" evidence="8">
    <location>
        <position position="354"/>
    </location>
    <ligand>
        <name>[4Fe-4S] cluster</name>
        <dbReference type="ChEBI" id="CHEBI:49883"/>
        <label>2</label>
    </ligand>
</feature>
<dbReference type="Pfam" id="PF13375">
    <property type="entry name" value="RnfC_N"/>
    <property type="match status" value="1"/>
</dbReference>
<keyword evidence="1 8" id="KW-0813">Transport</keyword>
<dbReference type="GO" id="GO:0051539">
    <property type="term" value="F:4 iron, 4 sulfur cluster binding"/>
    <property type="evidence" value="ECO:0007669"/>
    <property type="project" value="UniProtKB-KW"/>
</dbReference>
<feature type="binding site" evidence="8">
    <location>
        <position position="383"/>
    </location>
    <ligand>
        <name>[4Fe-4S] cluster</name>
        <dbReference type="ChEBI" id="CHEBI:49883"/>
        <label>2</label>
    </ligand>
</feature>
<feature type="binding site" evidence="8">
    <location>
        <position position="350"/>
    </location>
    <ligand>
        <name>[4Fe-4S] cluster</name>
        <dbReference type="ChEBI" id="CHEBI:49883"/>
        <label>1</label>
    </ligand>
</feature>
<dbReference type="Gene3D" id="3.40.50.11540">
    <property type="entry name" value="NADH-ubiquinone oxidoreductase 51kDa subunit"/>
    <property type="match status" value="1"/>
</dbReference>
<evidence type="ECO:0000256" key="4">
    <source>
        <dbReference type="ARBA" id="ARBA00022737"/>
    </source>
</evidence>
<evidence type="ECO:0000259" key="9">
    <source>
        <dbReference type="PROSITE" id="PS51379"/>
    </source>
</evidence>
<comment type="cofactor">
    <cofactor evidence="8">
        <name>[4Fe-4S] cluster</name>
        <dbReference type="ChEBI" id="CHEBI:49883"/>
    </cofactor>
    <text evidence="8">Binds 2 [4Fe-4S] clusters per subunit.</text>
</comment>
<evidence type="ECO:0000256" key="3">
    <source>
        <dbReference type="ARBA" id="ARBA00022723"/>
    </source>
</evidence>
<keyword evidence="3 8" id="KW-0479">Metal-binding</keyword>
<protein>
    <recommendedName>
        <fullName evidence="8">Ion-translocating oxidoreductase complex subunit C</fullName>
        <ecNumber evidence="8">7.-.-.-</ecNumber>
    </recommendedName>
    <alternativeName>
        <fullName evidence="8">Rnf electron transport complex subunit C</fullName>
    </alternativeName>
</protein>
<dbReference type="Pfam" id="PF12838">
    <property type="entry name" value="Fer4_7"/>
    <property type="match status" value="1"/>
</dbReference>
<evidence type="ECO:0000256" key="7">
    <source>
        <dbReference type="ARBA" id="ARBA00023014"/>
    </source>
</evidence>
<comment type="subunit">
    <text evidence="8">The complex is composed of six subunits: RnfA, RnfB, RnfC, RnfD, RnfE and RnfG.</text>
</comment>
<sequence>MISIFSPKNKIKSVPLRSLTAPEFVEINFGKNVSTIVEIGDTVLKYQPLVATTQKFASIIHASISGTIDAIEGDFVRIKNNFSDQEYTFSEINLTTITKDNFVQLLQDYGIVGAGGAMFPSHIKYDIGDKSVKTFIINAAECEPYLTADYILLQDQFSEIIKTVDFIAQLFQFKEIVIGIEKTHKNLHKQLNEIIVNSNSSVPIIIKWLPESYPQGGELQLIQSVIGIELARGTLPIEKGIMVNNIATIQAIHNVLFQNIPFTERIVTIAGDSIPNTGNYKIPIGMSLNEIQHQLFPDADLSNFNIIAGGPMMGKIITERNYAIKKGNGGLLFLQKHSATDYNCIKCGDCVNVCPMNLMPLNFVLDNYENDLQKFKEDRITDCIECGACAYVCPSNVPLIEGILSGKNKLKQANA</sequence>
<keyword evidence="8" id="KW-0472">Membrane</keyword>
<dbReference type="HAMAP" id="MF_00461">
    <property type="entry name" value="RsxC_RnfC"/>
    <property type="match status" value="1"/>
</dbReference>
<dbReference type="SUPFAM" id="SSF142019">
    <property type="entry name" value="Nqo1 FMN-binding domain-like"/>
    <property type="match status" value="1"/>
</dbReference>
<dbReference type="Gene3D" id="3.30.70.20">
    <property type="match status" value="1"/>
</dbReference>
<evidence type="ECO:0000313" key="10">
    <source>
        <dbReference type="EMBL" id="QES90816.1"/>
    </source>
</evidence>
<dbReference type="PANTHER" id="PTHR43034">
    <property type="entry name" value="ION-TRANSLOCATING OXIDOREDUCTASE COMPLEX SUBUNIT C"/>
    <property type="match status" value="1"/>
</dbReference>
<dbReference type="PANTHER" id="PTHR43034:SF2">
    <property type="entry name" value="ION-TRANSLOCATING OXIDOREDUCTASE COMPLEX SUBUNIT C"/>
    <property type="match status" value="1"/>
</dbReference>
<dbReference type="InterPro" id="IPR017900">
    <property type="entry name" value="4Fe4S_Fe_S_CS"/>
</dbReference>
<keyword evidence="11" id="KW-1185">Reference proteome</keyword>
<dbReference type="GO" id="GO:0005886">
    <property type="term" value="C:plasma membrane"/>
    <property type="evidence" value="ECO:0007669"/>
    <property type="project" value="UniProtKB-SubCell"/>
</dbReference>
<feature type="binding site" evidence="8">
    <location>
        <position position="393"/>
    </location>
    <ligand>
        <name>[4Fe-4S] cluster</name>
        <dbReference type="ChEBI" id="CHEBI:49883"/>
        <label>1</label>
    </ligand>
</feature>
<evidence type="ECO:0000256" key="5">
    <source>
        <dbReference type="ARBA" id="ARBA00022982"/>
    </source>
</evidence>
<dbReference type="NCBIfam" id="TIGR01945">
    <property type="entry name" value="rnfC"/>
    <property type="match status" value="1"/>
</dbReference>